<dbReference type="CDD" id="cd03257">
    <property type="entry name" value="ABC_NikE_OppD_transporters"/>
    <property type="match status" value="1"/>
</dbReference>
<protein>
    <submittedName>
        <fullName evidence="6">ATP-binding cassette domain-containing protein</fullName>
    </submittedName>
</protein>
<evidence type="ECO:0000256" key="2">
    <source>
        <dbReference type="ARBA" id="ARBA00022448"/>
    </source>
</evidence>
<dbReference type="InterPro" id="IPR050319">
    <property type="entry name" value="ABC_transp_ATP-bind"/>
</dbReference>
<evidence type="ECO:0000313" key="7">
    <source>
        <dbReference type="Proteomes" id="UP001060164"/>
    </source>
</evidence>
<dbReference type="Pfam" id="PF08352">
    <property type="entry name" value="oligo_HPY"/>
    <property type="match status" value="1"/>
</dbReference>
<gene>
    <name evidence="6" type="ORF">NQ502_12845</name>
</gene>
<evidence type="ECO:0000256" key="3">
    <source>
        <dbReference type="ARBA" id="ARBA00022741"/>
    </source>
</evidence>
<dbReference type="InterPro" id="IPR017871">
    <property type="entry name" value="ABC_transporter-like_CS"/>
</dbReference>
<dbReference type="InterPro" id="IPR003439">
    <property type="entry name" value="ABC_transporter-like_ATP-bd"/>
</dbReference>
<keyword evidence="2" id="KW-0813">Transport</keyword>
<dbReference type="Pfam" id="PF00005">
    <property type="entry name" value="ABC_tran"/>
    <property type="match status" value="1"/>
</dbReference>
<comment type="similarity">
    <text evidence="1">Belongs to the ABC transporter superfamily.</text>
</comment>
<accession>A0ABY5VD60</accession>
<keyword evidence="7" id="KW-1185">Reference proteome</keyword>
<evidence type="ECO:0000259" key="5">
    <source>
        <dbReference type="PROSITE" id="PS50893"/>
    </source>
</evidence>
<reference evidence="6" key="1">
    <citation type="journal article" date="2022" name="Cell">
        <title>Design, construction, and in vivo augmentation of a complex gut microbiome.</title>
        <authorList>
            <person name="Cheng A.G."/>
            <person name="Ho P.Y."/>
            <person name="Aranda-Diaz A."/>
            <person name="Jain S."/>
            <person name="Yu F.B."/>
            <person name="Meng X."/>
            <person name="Wang M."/>
            <person name="Iakiviak M."/>
            <person name="Nagashima K."/>
            <person name="Zhao A."/>
            <person name="Murugkar P."/>
            <person name="Patil A."/>
            <person name="Atabakhsh K."/>
            <person name="Weakley A."/>
            <person name="Yan J."/>
            <person name="Brumbaugh A.R."/>
            <person name="Higginbottom S."/>
            <person name="Dimas A."/>
            <person name="Shiver A.L."/>
            <person name="Deutschbauer A."/>
            <person name="Neff N."/>
            <person name="Sonnenburg J.L."/>
            <person name="Huang K.C."/>
            <person name="Fischbach M.A."/>
        </authorList>
    </citation>
    <scope>NUCLEOTIDE SEQUENCE</scope>
    <source>
        <strain evidence="6">DSM 19829</strain>
    </source>
</reference>
<feature type="domain" description="ABC transporter" evidence="5">
    <location>
        <begin position="7"/>
        <end position="254"/>
    </location>
</feature>
<dbReference type="GO" id="GO:0005524">
    <property type="term" value="F:ATP binding"/>
    <property type="evidence" value="ECO:0007669"/>
    <property type="project" value="UniProtKB-KW"/>
</dbReference>
<dbReference type="SMART" id="SM00382">
    <property type="entry name" value="AAA"/>
    <property type="match status" value="1"/>
</dbReference>
<evidence type="ECO:0000256" key="4">
    <source>
        <dbReference type="ARBA" id="ARBA00022840"/>
    </source>
</evidence>
<keyword evidence="3" id="KW-0547">Nucleotide-binding</keyword>
<dbReference type="PROSITE" id="PS50893">
    <property type="entry name" value="ABC_TRANSPORTER_2"/>
    <property type="match status" value="1"/>
</dbReference>
<proteinExistence type="inferred from homology"/>
<name>A0ABY5VD60_9FIRM</name>
<dbReference type="InterPro" id="IPR003593">
    <property type="entry name" value="AAA+_ATPase"/>
</dbReference>
<evidence type="ECO:0000256" key="1">
    <source>
        <dbReference type="ARBA" id="ARBA00005417"/>
    </source>
</evidence>
<dbReference type="Gene3D" id="3.40.50.300">
    <property type="entry name" value="P-loop containing nucleotide triphosphate hydrolases"/>
    <property type="match status" value="1"/>
</dbReference>
<dbReference type="RefSeq" id="WP_028529930.1">
    <property type="nucleotide sequence ID" value="NZ_CABLBR010000037.1"/>
</dbReference>
<sequence length="300" mass="33813">MGEQPLLEVKGLKQYFKINSHYSVEAVDDISFEVYEGEIFALVGESGSGKSTVARSVMGYYTPTDGEVYFEGQLISDKRKMRHKQESLHRDLQIIFQDCAAALNPRMTVEEIIEEPIRVNHVYKSRQELDTRVEELLEQVGLNGTFRKKYPSEISGGQRQRVAIARSIALNPKLLIADEPLASLDVSIQAQIVSLFKRLQKEFGFAFLFIAHDLSIVKFISDRVGVLYRGKLVETAPTEILFGNPVHPYTRALLSAVPVPDPAAEKDKTLEKFDSGDFTGKGRMQEVERGHFVLTENSEE</sequence>
<dbReference type="PANTHER" id="PTHR43776:SF7">
    <property type="entry name" value="D,D-DIPEPTIDE TRANSPORT ATP-BINDING PROTEIN DDPF-RELATED"/>
    <property type="match status" value="1"/>
</dbReference>
<organism evidence="6 7">
    <name type="scientific">Ruminococcus gauvreauii</name>
    <dbReference type="NCBI Taxonomy" id="438033"/>
    <lineage>
        <taxon>Bacteria</taxon>
        <taxon>Bacillati</taxon>
        <taxon>Bacillota</taxon>
        <taxon>Clostridia</taxon>
        <taxon>Eubacteriales</taxon>
        <taxon>Oscillospiraceae</taxon>
        <taxon>Ruminococcus</taxon>
    </lineage>
</organism>
<dbReference type="EMBL" id="CP102290">
    <property type="protein sequence ID" value="UWP58264.1"/>
    <property type="molecule type" value="Genomic_DNA"/>
</dbReference>
<dbReference type="Proteomes" id="UP001060164">
    <property type="component" value="Chromosome"/>
</dbReference>
<dbReference type="SUPFAM" id="SSF52540">
    <property type="entry name" value="P-loop containing nucleoside triphosphate hydrolases"/>
    <property type="match status" value="1"/>
</dbReference>
<keyword evidence="4 6" id="KW-0067">ATP-binding</keyword>
<dbReference type="InterPro" id="IPR027417">
    <property type="entry name" value="P-loop_NTPase"/>
</dbReference>
<dbReference type="PANTHER" id="PTHR43776">
    <property type="entry name" value="TRANSPORT ATP-BINDING PROTEIN"/>
    <property type="match status" value="1"/>
</dbReference>
<evidence type="ECO:0000313" key="6">
    <source>
        <dbReference type="EMBL" id="UWP58264.1"/>
    </source>
</evidence>
<dbReference type="PROSITE" id="PS00211">
    <property type="entry name" value="ABC_TRANSPORTER_1"/>
    <property type="match status" value="1"/>
</dbReference>
<dbReference type="InterPro" id="IPR013563">
    <property type="entry name" value="Oligopep_ABC_C"/>
</dbReference>